<dbReference type="PROSITE" id="PS00678">
    <property type="entry name" value="WD_REPEATS_1"/>
    <property type="match status" value="2"/>
</dbReference>
<dbReference type="Gene3D" id="3.40.50.300">
    <property type="entry name" value="P-loop containing nucleotide triphosphate hydrolases"/>
    <property type="match status" value="1"/>
</dbReference>
<feature type="repeat" description="WD" evidence="3">
    <location>
        <begin position="1116"/>
        <end position="1153"/>
    </location>
</feature>
<feature type="repeat" description="WD" evidence="3">
    <location>
        <begin position="1241"/>
        <end position="1282"/>
    </location>
</feature>
<protein>
    <recommendedName>
        <fullName evidence="5">Arm-like repeat domain-containing protein</fullName>
    </recommendedName>
</protein>
<dbReference type="InterPro" id="IPR015943">
    <property type="entry name" value="WD40/YVTN_repeat-like_dom_sf"/>
</dbReference>
<evidence type="ECO:0000256" key="1">
    <source>
        <dbReference type="ARBA" id="ARBA00022574"/>
    </source>
</evidence>
<reference evidence="6" key="1">
    <citation type="journal article" date="2020" name="Fungal Divers.">
        <title>Resolving the Mortierellaceae phylogeny through synthesis of multi-gene phylogenetics and phylogenomics.</title>
        <authorList>
            <person name="Vandepol N."/>
            <person name="Liber J."/>
            <person name="Desiro A."/>
            <person name="Na H."/>
            <person name="Kennedy M."/>
            <person name="Barry K."/>
            <person name="Grigoriev I.V."/>
            <person name="Miller A.N."/>
            <person name="O'Donnell K."/>
            <person name="Stajich J.E."/>
            <person name="Bonito G."/>
        </authorList>
    </citation>
    <scope>NUCLEOTIDE SEQUENCE</scope>
    <source>
        <strain evidence="6">NRRL 28262</strain>
    </source>
</reference>
<dbReference type="InterPro" id="IPR001646">
    <property type="entry name" value="5peptide_repeat"/>
</dbReference>
<feature type="non-terminal residue" evidence="6">
    <location>
        <position position="1"/>
    </location>
</feature>
<dbReference type="GO" id="GO:1990234">
    <property type="term" value="C:transferase complex"/>
    <property type="evidence" value="ECO:0007669"/>
    <property type="project" value="UniProtKB-ARBA"/>
</dbReference>
<dbReference type="InterPro" id="IPR056251">
    <property type="entry name" value="Arm_rpt_dom"/>
</dbReference>
<evidence type="ECO:0000313" key="6">
    <source>
        <dbReference type="EMBL" id="KAG0257840.1"/>
    </source>
</evidence>
<dbReference type="InterPro" id="IPR019775">
    <property type="entry name" value="WD40_repeat_CS"/>
</dbReference>
<accession>A0AAD4D287</accession>
<evidence type="ECO:0000256" key="3">
    <source>
        <dbReference type="PROSITE-ProRule" id="PRU00221"/>
    </source>
</evidence>
<dbReference type="Proteomes" id="UP001194580">
    <property type="component" value="Unassembled WGS sequence"/>
</dbReference>
<sequence length="1526" mass="169465">VKDLSRVTDHEPLSVLLTRLLDNPDLHLKHQATYALQALLHIPNDETRRDFVLRHAGNIAMGLLGVASVCKLDVSEVKEGAAQLYKSLVDVHDITIKATEGARSLHASGQDIMSSVKGGIFSGGRQLWYSALREAQEHMREGRLADFNSLVFEAPCSRDVEFQWGICQLLGEISTDPLWSVVVRQQAVDFLAQLYRGDTFRNSDKDICTYILNLLRRIDDLAGSPVSTHARSQLRGLAMEGGAAKQILYHDTMAGPFIPSPLKVGLSGSFSSPMLDRVQAIPEVDRTLSKLRAMRLKESANALYIPPQAKPTSRSGDDTLFSLMENTIEFCAGPRQVLLLLGDSGGGKSTFNLQLENTLWQSYKRGDPIPLHINLPAIDNPHQNMIAKRLQQLDFSDAQIQELKKHRQFIVICDGYDESQLKKNLYTTNLFNQTGQWNVKLVIACRIQYLGPDYRTRFQPNAERYQQQQQHQQAADQFQESFIAPFSGDQIKEYVEQYVARVPQHTTVPDQQKWSAKDYMDKLSTIHGLMELVSNPFLLTLALRALPKAVRSEKDISKIRLTRVSLYDIFMEQWLENNKYRLQDSLLSSEAQTAFDTLCDADFIQQGMRYQKDLAAAIFQHQDGNPVVDYVHLRESRSWKAAFFGLDMQTTLLRESCPLARSGNQYRFLHRSLLEYLYSRLISDPIDLGDIPTDNADPCILVNHPLNRRNITKESSILHFLIQRVNSDPSFKTLLMDAVETSRKDDRVSQAAANAITILVKANVWFNGADLSGVRIPGASLRYGQFDCADLRGADLTGVNLSKAWLRKANLSGAHMAGVEFEELPYLEVGGGIRRCAFSSDGKLLVVSTYSCSIDIYDTSTWKEISSRIGKTAIAISPCNQELANASIFNRAIVGDLRSGGEVRLVLSGHDDAIDCICYSPDGRLIATGSKDKTVRVWSTESGDTVHILSGHTLVVTGVAFSPLGLHLSSCSEDKTIRTWNVETGEMITVLECAAPAHALAYSPDGQQIASCGDRGDVRLWSVDSGVVNQFLSCHAGSAYGVAFTPDGRQVVTCSDSGAVVLSDSRSGDTYDTLSGDRYQANCVAFSPAGDLLVAGGIDRKLRLWPAEDVPSETILMEYMDEFRSLDISMDGQMIVTGCVDGVVQLWETSTGKPGIMLEGHTRGIRMVVFSPCGKRVASIDWDSTLRILCASTGKLIHILDEADIGDCVAFAPDGTRFATTHNDHTIRIWDAQSGKAIGVLEGHTDEINGAVYSPSGHQIASCSKDMTIRLWSTQTDECLHVLSHSREVDHLDYSADGQYIVSLTVAGSNRWDSQSGESLEPWNAINMSTFWCSFSTDGRLLATVESEENCLRLMCLSSDECVEIHQSFIGPTWHNAWRRSLDGTFVFATIDNSYALRVWRLKEEEAGSDGSFKLMLAWSVGLNGLSLEGAIMDDIVGLTPTNLKVMKQRSDVEDVTPDWSEGSTEEWYRIWGYFGSDDDDAFDDEDEEDSDVDMNDSDLEEDEEAEVSVERTGEEVKEELSERAD</sequence>
<name>A0AAD4D287_9FUNG</name>
<feature type="region of interest" description="Disordered" evidence="4">
    <location>
        <begin position="1479"/>
        <end position="1526"/>
    </location>
</feature>
<dbReference type="SMART" id="SM00320">
    <property type="entry name" value="WD40"/>
    <property type="match status" value="11"/>
</dbReference>
<evidence type="ECO:0000256" key="4">
    <source>
        <dbReference type="SAM" id="MobiDB-lite"/>
    </source>
</evidence>
<dbReference type="EMBL" id="JAAAIL010002369">
    <property type="protein sequence ID" value="KAG0257840.1"/>
    <property type="molecule type" value="Genomic_DNA"/>
</dbReference>
<dbReference type="CDD" id="cd00200">
    <property type="entry name" value="WD40"/>
    <property type="match status" value="2"/>
</dbReference>
<dbReference type="InterPro" id="IPR036322">
    <property type="entry name" value="WD40_repeat_dom_sf"/>
</dbReference>
<dbReference type="PANTHER" id="PTHR22847:SF637">
    <property type="entry name" value="WD REPEAT DOMAIN 5B"/>
    <property type="match status" value="1"/>
</dbReference>
<dbReference type="InterPro" id="IPR001680">
    <property type="entry name" value="WD40_rpt"/>
</dbReference>
<feature type="compositionally biased region" description="Acidic residues" evidence="4">
    <location>
        <begin position="1479"/>
        <end position="1508"/>
    </location>
</feature>
<dbReference type="Pfam" id="PF23948">
    <property type="entry name" value="ARM_5"/>
    <property type="match status" value="1"/>
</dbReference>
<dbReference type="SUPFAM" id="SSF141571">
    <property type="entry name" value="Pentapeptide repeat-like"/>
    <property type="match status" value="1"/>
</dbReference>
<dbReference type="Gene3D" id="2.160.20.80">
    <property type="entry name" value="E3 ubiquitin-protein ligase SopA"/>
    <property type="match status" value="1"/>
</dbReference>
<proteinExistence type="predicted"/>
<evidence type="ECO:0000259" key="5">
    <source>
        <dbReference type="Pfam" id="PF23948"/>
    </source>
</evidence>
<evidence type="ECO:0000256" key="2">
    <source>
        <dbReference type="ARBA" id="ARBA00022737"/>
    </source>
</evidence>
<dbReference type="PANTHER" id="PTHR22847">
    <property type="entry name" value="WD40 REPEAT PROTEIN"/>
    <property type="match status" value="1"/>
</dbReference>
<feature type="repeat" description="WD" evidence="3">
    <location>
        <begin position="1209"/>
        <end position="1240"/>
    </location>
</feature>
<feature type="domain" description="Arm-like repeat" evidence="5">
    <location>
        <begin position="1"/>
        <end position="173"/>
    </location>
</feature>
<dbReference type="SUPFAM" id="SSF50978">
    <property type="entry name" value="WD40 repeat-like"/>
    <property type="match status" value="2"/>
</dbReference>
<evidence type="ECO:0000313" key="7">
    <source>
        <dbReference type="Proteomes" id="UP001194580"/>
    </source>
</evidence>
<feature type="repeat" description="WD" evidence="3">
    <location>
        <begin position="949"/>
        <end position="990"/>
    </location>
</feature>
<dbReference type="Gene3D" id="2.130.10.10">
    <property type="entry name" value="YVTN repeat-like/Quinoprotein amine dehydrogenase"/>
    <property type="match status" value="3"/>
</dbReference>
<feature type="repeat" description="WD" evidence="3">
    <location>
        <begin position="1074"/>
        <end position="1105"/>
    </location>
</feature>
<comment type="caution">
    <text evidence="6">The sequence shown here is derived from an EMBL/GenBank/DDBJ whole genome shotgun (WGS) entry which is preliminary data.</text>
</comment>
<feature type="repeat" description="WD" evidence="3">
    <location>
        <begin position="999"/>
        <end position="1026"/>
    </location>
</feature>
<dbReference type="PROSITE" id="PS50082">
    <property type="entry name" value="WD_REPEATS_2"/>
    <property type="match status" value="7"/>
</dbReference>
<gene>
    <name evidence="6" type="ORF">BGZ95_005121</name>
</gene>
<organism evidence="6 7">
    <name type="scientific">Linnemannia exigua</name>
    <dbReference type="NCBI Taxonomy" id="604196"/>
    <lineage>
        <taxon>Eukaryota</taxon>
        <taxon>Fungi</taxon>
        <taxon>Fungi incertae sedis</taxon>
        <taxon>Mucoromycota</taxon>
        <taxon>Mortierellomycotina</taxon>
        <taxon>Mortierellomycetes</taxon>
        <taxon>Mortierellales</taxon>
        <taxon>Mortierellaceae</taxon>
        <taxon>Linnemannia</taxon>
    </lineage>
</organism>
<feature type="compositionally biased region" description="Basic and acidic residues" evidence="4">
    <location>
        <begin position="1509"/>
        <end position="1526"/>
    </location>
</feature>
<keyword evidence="2" id="KW-0677">Repeat</keyword>
<dbReference type="Pfam" id="PF00805">
    <property type="entry name" value="Pentapeptide"/>
    <property type="match status" value="1"/>
</dbReference>
<dbReference type="Pfam" id="PF00400">
    <property type="entry name" value="WD40"/>
    <property type="match status" value="9"/>
</dbReference>
<feature type="repeat" description="WD" evidence="3">
    <location>
        <begin position="907"/>
        <end position="948"/>
    </location>
</feature>
<dbReference type="InterPro" id="IPR027417">
    <property type="entry name" value="P-loop_NTPase"/>
</dbReference>
<dbReference type="PROSITE" id="PS50294">
    <property type="entry name" value="WD_REPEATS_REGION"/>
    <property type="match status" value="6"/>
</dbReference>
<keyword evidence="7" id="KW-1185">Reference proteome</keyword>
<keyword evidence="1 3" id="KW-0853">WD repeat</keyword>